<reference evidence="2" key="1">
    <citation type="journal article" date="2018" name="Front. Microbiol.">
        <title>Genome-Based Analysis Reveals the Taxonomy and Diversity of the Family Idiomarinaceae.</title>
        <authorList>
            <person name="Liu Y."/>
            <person name="Lai Q."/>
            <person name="Shao Z."/>
        </authorList>
    </citation>
    <scope>NUCLEOTIDE SEQUENCE [LARGE SCALE GENOMIC DNA]</scope>
    <source>
        <strain evidence="2">R22</strain>
    </source>
</reference>
<accession>A0A432Z6L6</accession>
<protein>
    <submittedName>
        <fullName evidence="1">DUF2066 domain-containing protein</fullName>
    </submittedName>
</protein>
<organism evidence="1 2">
    <name type="scientific">Idiomarina ramblicola</name>
    <dbReference type="NCBI Taxonomy" id="263724"/>
    <lineage>
        <taxon>Bacteria</taxon>
        <taxon>Pseudomonadati</taxon>
        <taxon>Pseudomonadota</taxon>
        <taxon>Gammaproteobacteria</taxon>
        <taxon>Alteromonadales</taxon>
        <taxon>Idiomarinaceae</taxon>
        <taxon>Idiomarina</taxon>
    </lineage>
</organism>
<dbReference type="OrthoDB" id="6195299at2"/>
<proteinExistence type="predicted"/>
<dbReference type="AlphaFoldDB" id="A0A432Z6L6"/>
<dbReference type="InterPro" id="IPR018642">
    <property type="entry name" value="DUF2066"/>
</dbReference>
<keyword evidence="2" id="KW-1185">Reference proteome</keyword>
<dbReference type="Pfam" id="PF09839">
    <property type="entry name" value="DUF2066"/>
    <property type="match status" value="1"/>
</dbReference>
<dbReference type="EMBL" id="PIQC01000001">
    <property type="protein sequence ID" value="RUO73526.1"/>
    <property type="molecule type" value="Genomic_DNA"/>
</dbReference>
<evidence type="ECO:0000313" key="1">
    <source>
        <dbReference type="EMBL" id="RUO73526.1"/>
    </source>
</evidence>
<sequence>MLSKSYLDNDMSKFQIHYIATGLLLLLAFFSASEAQARLIDNLYAAEVEVDSQSASHRQQAIGKAFDRVITKLTGQSESVQHEAVKRAKRDVNNYLVQYGYSENEGQRTLTATFDGTKLRALLAEHQLPYWGSRRPQLMLWIAKENNNGQRIIIDSNSESVFTQQLKFFARQYSIPIQLPLMDLTDNFTISAMDVWGRFLDPVRTSTERYGTDGLLVGRIIRQEGNEEPWSLNWFVEVGDDRFSGEVTATSPDWLAEPLIEQLMTKLSQKYSLTAGDENVRNTMTVKVEQLASLSRVLELETFLKSIVSVREVRLLTYSQSLSEFEIVVNGPVDQILQAINLDGRLVSQEVGPFVAAREAEIPVYRWNENR</sequence>
<gene>
    <name evidence="1" type="ORF">CWI78_01555</name>
</gene>
<dbReference type="Proteomes" id="UP000288058">
    <property type="component" value="Unassembled WGS sequence"/>
</dbReference>
<comment type="caution">
    <text evidence="1">The sequence shown here is derived from an EMBL/GenBank/DDBJ whole genome shotgun (WGS) entry which is preliminary data.</text>
</comment>
<name>A0A432Z6L6_9GAMM</name>
<evidence type="ECO:0000313" key="2">
    <source>
        <dbReference type="Proteomes" id="UP000288058"/>
    </source>
</evidence>